<accession>A0ABU7RA51</accession>
<reference evidence="2 3" key="1">
    <citation type="submission" date="2024-01" db="EMBL/GenBank/DDBJ databases">
        <title>Description of Olsenella sp. nov., isolated from pig feces.</title>
        <authorList>
            <person name="Chang Y.-H."/>
        </authorList>
    </citation>
    <scope>NUCLEOTIDE SEQUENCE [LARGE SCALE GENOMIC DNA]</scope>
    <source>
        <strain evidence="2 3">YH-ols2223</strain>
    </source>
</reference>
<dbReference type="Proteomes" id="UP001332931">
    <property type="component" value="Unassembled WGS sequence"/>
</dbReference>
<proteinExistence type="predicted"/>
<gene>
    <name evidence="2" type="ORF">VXJ25_05705</name>
</gene>
<comment type="caution">
    <text evidence="2">The sequence shown here is derived from an EMBL/GenBank/DDBJ whole genome shotgun (WGS) entry which is preliminary data.</text>
</comment>
<dbReference type="EMBL" id="JAZGJQ010000005">
    <property type="protein sequence ID" value="MEE6147486.1"/>
    <property type="molecule type" value="Genomic_DNA"/>
</dbReference>
<name>A0ABU7RA51_9ACTN</name>
<dbReference type="RefSeq" id="WP_330958255.1">
    <property type="nucleotide sequence ID" value="NZ_JAZGJQ010000005.1"/>
</dbReference>
<evidence type="ECO:0000256" key="1">
    <source>
        <dbReference type="SAM" id="MobiDB-lite"/>
    </source>
</evidence>
<feature type="region of interest" description="Disordered" evidence="1">
    <location>
        <begin position="333"/>
        <end position="365"/>
    </location>
</feature>
<evidence type="ECO:0000313" key="2">
    <source>
        <dbReference type="EMBL" id="MEE6147486.1"/>
    </source>
</evidence>
<protein>
    <submittedName>
        <fullName evidence="2">Response regulator receiver protein</fullName>
    </submittedName>
</protein>
<dbReference type="SUPFAM" id="SSF48452">
    <property type="entry name" value="TPR-like"/>
    <property type="match status" value="1"/>
</dbReference>
<dbReference type="InterPro" id="IPR011990">
    <property type="entry name" value="TPR-like_helical_dom_sf"/>
</dbReference>
<sequence>MAFDPQREDYQRLGLRFARTLDGGDATAAAHAFSSFGLRFQQDRDSLPQTDEDRAFHLVTLAAADIDYRLPFADEREAEKLVAHGHQLLKEALALDADCFDAARMQAASEKPSFDGYLAYLVEGEPEVRARCLAERDRALEGPDSPERARLAADLACAPYLRWLAAEAEEALICGRNREALRVCREALELDPHDQADVRFTEALALAKLEDEAGLDAACARRQPHGRRTPADDAWTRLARLALAYKAHEMDRARDELRGLVETYPNAAESLIRQAELPDGVFARLCVLPYSEDELILALSEGTVLLQEGRDPRGAGALSAWVARETSRLAPRASSAVMRERMAESAAGADGWQGPDANLPRGGRP</sequence>
<organism evidence="2 3">
    <name type="scientific">Olsenella absiana</name>
    <dbReference type="NCBI Taxonomy" id="3115222"/>
    <lineage>
        <taxon>Bacteria</taxon>
        <taxon>Bacillati</taxon>
        <taxon>Actinomycetota</taxon>
        <taxon>Coriobacteriia</taxon>
        <taxon>Coriobacteriales</taxon>
        <taxon>Atopobiaceae</taxon>
        <taxon>Olsenella</taxon>
    </lineage>
</organism>
<evidence type="ECO:0000313" key="3">
    <source>
        <dbReference type="Proteomes" id="UP001332931"/>
    </source>
</evidence>
<keyword evidence="3" id="KW-1185">Reference proteome</keyword>